<dbReference type="SUPFAM" id="SSF64288">
    <property type="entry name" value="Chorismate lyase-like"/>
    <property type="match status" value="1"/>
</dbReference>
<dbReference type="Gene3D" id="3.40.1410.10">
    <property type="entry name" value="Chorismate lyase-like"/>
    <property type="match status" value="1"/>
</dbReference>
<dbReference type="STRING" id="254406.SAMN04488042_11254"/>
<dbReference type="SUPFAM" id="SSF46785">
    <property type="entry name" value="Winged helix' DNA-binding domain"/>
    <property type="match status" value="1"/>
</dbReference>
<dbReference type="InterPro" id="IPR011663">
    <property type="entry name" value="UTRA"/>
</dbReference>
<reference evidence="5 6" key="1">
    <citation type="submission" date="2016-10" db="EMBL/GenBank/DDBJ databases">
        <authorList>
            <person name="de Groot N.N."/>
        </authorList>
    </citation>
    <scope>NUCLEOTIDE SEQUENCE [LARGE SCALE GENOMIC DNA]</scope>
    <source>
        <strain evidence="5 6">DSM 15283</strain>
    </source>
</reference>
<keyword evidence="3" id="KW-0804">Transcription</keyword>
<dbReference type="GO" id="GO:0003700">
    <property type="term" value="F:DNA-binding transcription factor activity"/>
    <property type="evidence" value="ECO:0007669"/>
    <property type="project" value="InterPro"/>
</dbReference>
<name>A0A1I4SVJ9_9RHOB</name>
<protein>
    <submittedName>
        <fullName evidence="5">Transcriptional regulator, GntR family</fullName>
    </submittedName>
</protein>
<dbReference type="PANTHER" id="PTHR44846">
    <property type="entry name" value="MANNOSYL-D-GLYCERATE TRANSPORT/METABOLISM SYSTEM REPRESSOR MNGR-RELATED"/>
    <property type="match status" value="1"/>
</dbReference>
<dbReference type="InterPro" id="IPR028978">
    <property type="entry name" value="Chorismate_lyase_/UTRA_dom_sf"/>
</dbReference>
<evidence type="ECO:0000256" key="3">
    <source>
        <dbReference type="ARBA" id="ARBA00023163"/>
    </source>
</evidence>
<organism evidence="5 6">
    <name type="scientific">Shimia aestuarii</name>
    <dbReference type="NCBI Taxonomy" id="254406"/>
    <lineage>
        <taxon>Bacteria</taxon>
        <taxon>Pseudomonadati</taxon>
        <taxon>Pseudomonadota</taxon>
        <taxon>Alphaproteobacteria</taxon>
        <taxon>Rhodobacterales</taxon>
        <taxon>Roseobacteraceae</taxon>
    </lineage>
</organism>
<dbReference type="SMART" id="SM00866">
    <property type="entry name" value="UTRA"/>
    <property type="match status" value="1"/>
</dbReference>
<dbReference type="AlphaFoldDB" id="A0A1I4SVJ9"/>
<dbReference type="Gene3D" id="1.10.10.10">
    <property type="entry name" value="Winged helix-like DNA-binding domain superfamily/Winged helix DNA-binding domain"/>
    <property type="match status" value="1"/>
</dbReference>
<dbReference type="InterPro" id="IPR036388">
    <property type="entry name" value="WH-like_DNA-bd_sf"/>
</dbReference>
<dbReference type="PANTHER" id="PTHR44846:SF1">
    <property type="entry name" value="MANNOSYL-D-GLYCERATE TRANSPORT_METABOLISM SYSTEM REPRESSOR MNGR-RELATED"/>
    <property type="match status" value="1"/>
</dbReference>
<dbReference type="InterPro" id="IPR050679">
    <property type="entry name" value="Bact_HTH_transcr_reg"/>
</dbReference>
<dbReference type="PRINTS" id="PR00035">
    <property type="entry name" value="HTHGNTR"/>
</dbReference>
<dbReference type="OrthoDB" id="9800645at2"/>
<evidence type="ECO:0000256" key="2">
    <source>
        <dbReference type="ARBA" id="ARBA00023125"/>
    </source>
</evidence>
<evidence type="ECO:0000259" key="4">
    <source>
        <dbReference type="PROSITE" id="PS50949"/>
    </source>
</evidence>
<evidence type="ECO:0000313" key="6">
    <source>
        <dbReference type="Proteomes" id="UP000199144"/>
    </source>
</evidence>
<accession>A0A1I4SVJ9</accession>
<dbReference type="InterPro" id="IPR000524">
    <property type="entry name" value="Tscrpt_reg_HTH_GntR"/>
</dbReference>
<dbReference type="Pfam" id="PF00392">
    <property type="entry name" value="GntR"/>
    <property type="match status" value="1"/>
</dbReference>
<dbReference type="EMBL" id="FOTQ01000012">
    <property type="protein sequence ID" value="SFM68472.1"/>
    <property type="molecule type" value="Genomic_DNA"/>
</dbReference>
<dbReference type="InterPro" id="IPR036390">
    <property type="entry name" value="WH_DNA-bd_sf"/>
</dbReference>
<keyword evidence="1" id="KW-0805">Transcription regulation</keyword>
<gene>
    <name evidence="5" type="ORF">SAMN04488042_11254</name>
</gene>
<feature type="domain" description="HTH gntR-type" evidence="4">
    <location>
        <begin position="8"/>
        <end position="76"/>
    </location>
</feature>
<proteinExistence type="predicted"/>
<keyword evidence="2" id="KW-0238">DNA-binding</keyword>
<sequence length="241" mass="26441">MPTPAPRTPIWKSIAATLTEDIAEGRYPPGAKLPTEAELSSRFGVNRHTVRHALKSMAEQGLVHARRGAGVFVTHAATDYPIGKRVRFHRNLEQAGRLPGKEVLYLETRAPDPREAAALQLAPEARVHVYEGLSLADAHPVALFRSVFPASRFPDMLDHLNRLRSVTAALREYGVADYTRASTRLTARRASATQALHLLLNEGDPILRTVGINVDPDGRPVEYGTTWFAGDRVTLTLADGD</sequence>
<dbReference type="CDD" id="cd07377">
    <property type="entry name" value="WHTH_GntR"/>
    <property type="match status" value="1"/>
</dbReference>
<dbReference type="GO" id="GO:0045892">
    <property type="term" value="P:negative regulation of DNA-templated transcription"/>
    <property type="evidence" value="ECO:0007669"/>
    <property type="project" value="TreeGrafter"/>
</dbReference>
<dbReference type="Proteomes" id="UP000199144">
    <property type="component" value="Unassembled WGS sequence"/>
</dbReference>
<dbReference type="PROSITE" id="PS50949">
    <property type="entry name" value="HTH_GNTR"/>
    <property type="match status" value="1"/>
</dbReference>
<dbReference type="RefSeq" id="WP_093096577.1">
    <property type="nucleotide sequence ID" value="NZ_FOTQ01000012.1"/>
</dbReference>
<dbReference type="Pfam" id="PF07702">
    <property type="entry name" value="UTRA"/>
    <property type="match status" value="1"/>
</dbReference>
<dbReference type="GO" id="GO:0003677">
    <property type="term" value="F:DNA binding"/>
    <property type="evidence" value="ECO:0007669"/>
    <property type="project" value="UniProtKB-KW"/>
</dbReference>
<dbReference type="SMART" id="SM00345">
    <property type="entry name" value="HTH_GNTR"/>
    <property type="match status" value="1"/>
</dbReference>
<evidence type="ECO:0000256" key="1">
    <source>
        <dbReference type="ARBA" id="ARBA00023015"/>
    </source>
</evidence>
<dbReference type="NCBIfam" id="TIGR02325">
    <property type="entry name" value="C_P_lyase_phnF"/>
    <property type="match status" value="1"/>
</dbReference>
<evidence type="ECO:0000313" key="5">
    <source>
        <dbReference type="EMBL" id="SFM68472.1"/>
    </source>
</evidence>
<keyword evidence="6" id="KW-1185">Reference proteome</keyword>
<dbReference type="InterPro" id="IPR012702">
    <property type="entry name" value="CP_lyase_PhnF"/>
</dbReference>